<evidence type="ECO:0000256" key="2">
    <source>
        <dbReference type="SAM" id="Phobius"/>
    </source>
</evidence>
<feature type="transmembrane region" description="Helical" evidence="2">
    <location>
        <begin position="58"/>
        <end position="75"/>
    </location>
</feature>
<dbReference type="OMA" id="PPGLRCF"/>
<dbReference type="Proteomes" id="UP000028990">
    <property type="component" value="Unassembled WGS sequence"/>
</dbReference>
<dbReference type="eggNOG" id="ENOG502SQY6">
    <property type="taxonomic scope" value="Eukaryota"/>
</dbReference>
<reference evidence="4 5" key="1">
    <citation type="submission" date="2013-11" db="EMBL/GenBank/DDBJ databases">
        <title>The Damaraland mole rat (Fukomys damarensis) genome and evolution of African mole rats.</title>
        <authorList>
            <person name="Gladyshev V.N."/>
            <person name="Fang X."/>
        </authorList>
    </citation>
    <scope>NUCLEOTIDE SEQUENCE [LARGE SCALE GENOMIC DNA]</scope>
    <source>
        <tissue evidence="4">Liver</tissue>
    </source>
</reference>
<protein>
    <recommendedName>
        <fullName evidence="6">Protein FAM209B</fullName>
    </recommendedName>
</protein>
<evidence type="ECO:0008006" key="6">
    <source>
        <dbReference type="Google" id="ProtNLM"/>
    </source>
</evidence>
<dbReference type="EMBL" id="KN122294">
    <property type="protein sequence ID" value="KFO31345.1"/>
    <property type="molecule type" value="Genomic_DNA"/>
</dbReference>
<accession>A0A091DM46</accession>
<proteinExistence type="predicted"/>
<evidence type="ECO:0000256" key="1">
    <source>
        <dbReference type="SAM" id="MobiDB-lite"/>
    </source>
</evidence>
<gene>
    <name evidence="4" type="ORF">H920_07275</name>
</gene>
<keyword evidence="2" id="KW-1133">Transmembrane helix</keyword>
<keyword evidence="2" id="KW-0812">Transmembrane</keyword>
<keyword evidence="3" id="KW-0732">Signal</keyword>
<dbReference type="PANTHER" id="PTHR35157:SF1">
    <property type="entry name" value="PROTEIN FAM209A"/>
    <property type="match status" value="1"/>
</dbReference>
<feature type="signal peptide" evidence="3">
    <location>
        <begin position="1"/>
        <end position="19"/>
    </location>
</feature>
<keyword evidence="5" id="KW-1185">Reference proteome</keyword>
<feature type="region of interest" description="Disordered" evidence="1">
    <location>
        <begin position="84"/>
        <end position="109"/>
    </location>
</feature>
<organism evidence="4 5">
    <name type="scientific">Fukomys damarensis</name>
    <name type="common">Damaraland mole rat</name>
    <name type="synonym">Cryptomys damarensis</name>
    <dbReference type="NCBI Taxonomy" id="885580"/>
    <lineage>
        <taxon>Eukaryota</taxon>
        <taxon>Metazoa</taxon>
        <taxon>Chordata</taxon>
        <taxon>Craniata</taxon>
        <taxon>Vertebrata</taxon>
        <taxon>Euteleostomi</taxon>
        <taxon>Mammalia</taxon>
        <taxon>Eutheria</taxon>
        <taxon>Euarchontoglires</taxon>
        <taxon>Glires</taxon>
        <taxon>Rodentia</taxon>
        <taxon>Hystricomorpha</taxon>
        <taxon>Bathyergidae</taxon>
        <taxon>Fukomys</taxon>
    </lineage>
</organism>
<name>A0A091DM46_FUKDA</name>
<dbReference type="STRING" id="885580.ENSFDAP00000021816"/>
<dbReference type="AlphaFoldDB" id="A0A091DM46"/>
<keyword evidence="2" id="KW-0472">Membrane</keyword>
<dbReference type="InterPro" id="IPR027943">
    <property type="entry name" value="FAM209"/>
</dbReference>
<evidence type="ECO:0000313" key="4">
    <source>
        <dbReference type="EMBL" id="KFO31345.1"/>
    </source>
</evidence>
<evidence type="ECO:0000313" key="5">
    <source>
        <dbReference type="Proteomes" id="UP000028990"/>
    </source>
</evidence>
<dbReference type="PANTHER" id="PTHR35157">
    <property type="entry name" value="PROTEIN FAM209A"/>
    <property type="match status" value="1"/>
</dbReference>
<dbReference type="OrthoDB" id="9507615at2759"/>
<feature type="chain" id="PRO_5001871787" description="Protein FAM209B" evidence="3">
    <location>
        <begin position="20"/>
        <end position="169"/>
    </location>
</feature>
<sequence length="169" mass="19246">MRVLSTLLLLSLCLSCGKAFVFFSPREKAKEPLEKVPCGAHTRVRPTLPAQGWLRNKWLWLFFVVVLYVILKFRVHSEKSKTKEQNPLGLRGYPLRSSPKKNQHGSPTEDYALTSLTHLEKDLVQFLSKVRCLKAAVRTGSNLRLYGPSFPADPQSCVTMYEVWGENPK</sequence>
<dbReference type="Pfam" id="PF15206">
    <property type="entry name" value="FAM209"/>
    <property type="match status" value="1"/>
</dbReference>
<evidence type="ECO:0000256" key="3">
    <source>
        <dbReference type="SAM" id="SignalP"/>
    </source>
</evidence>